<dbReference type="RefSeq" id="WP_093332837.1">
    <property type="nucleotide sequence ID" value="NZ_FOAF01000016.1"/>
</dbReference>
<dbReference type="PANTHER" id="PTHR34846:SF10">
    <property type="entry name" value="CYTOPLASMIC PROTEIN"/>
    <property type="match status" value="1"/>
</dbReference>
<feature type="domain" description="Carboxymuconolactone decarboxylase-like" evidence="1">
    <location>
        <begin position="16"/>
        <end position="94"/>
    </location>
</feature>
<protein>
    <submittedName>
        <fullName evidence="2">Alkylhydroperoxidase AhpD family core domain-containing protein</fullName>
    </submittedName>
</protein>
<dbReference type="OrthoDB" id="9801997at2"/>
<keyword evidence="3" id="KW-1185">Reference proteome</keyword>
<organism evidence="2 3">
    <name type="scientific">Olivibacter domesticus</name>
    <name type="common">Pseudosphingobacterium domesticum</name>
    <dbReference type="NCBI Taxonomy" id="407022"/>
    <lineage>
        <taxon>Bacteria</taxon>
        <taxon>Pseudomonadati</taxon>
        <taxon>Bacteroidota</taxon>
        <taxon>Sphingobacteriia</taxon>
        <taxon>Sphingobacteriales</taxon>
        <taxon>Sphingobacteriaceae</taxon>
        <taxon>Olivibacter</taxon>
    </lineage>
</organism>
<evidence type="ECO:0000313" key="3">
    <source>
        <dbReference type="Proteomes" id="UP000199421"/>
    </source>
</evidence>
<gene>
    <name evidence="2" type="ORF">SAMN05661044_05500</name>
</gene>
<keyword evidence="2" id="KW-0560">Oxidoreductase</keyword>
<evidence type="ECO:0000259" key="1">
    <source>
        <dbReference type="Pfam" id="PF02627"/>
    </source>
</evidence>
<dbReference type="NCBIfam" id="TIGR00778">
    <property type="entry name" value="ahpD_dom"/>
    <property type="match status" value="1"/>
</dbReference>
<name>A0A1H7ZFE7_OLID1</name>
<dbReference type="STRING" id="407022.SAMN05661044_05500"/>
<dbReference type="InterPro" id="IPR003779">
    <property type="entry name" value="CMD-like"/>
</dbReference>
<sequence>METRINAFEKGKKAMGALFTLSGYLKKSAIERELLELVDFRVSQINGCAYCLDMHSKELRAIGETEQRLYGLSAWRECPYYSARERAALEWAEALTKVQVTDEIYRIAKEQFSDEELVDLTLGVTTINTWNRFNLAFENTPGTYQIGAFG</sequence>
<dbReference type="EMBL" id="FOAF01000016">
    <property type="protein sequence ID" value="SEM56258.1"/>
    <property type="molecule type" value="Genomic_DNA"/>
</dbReference>
<dbReference type="Proteomes" id="UP000199421">
    <property type="component" value="Unassembled WGS sequence"/>
</dbReference>
<dbReference type="Gene3D" id="1.20.1290.10">
    <property type="entry name" value="AhpD-like"/>
    <property type="match status" value="1"/>
</dbReference>
<dbReference type="Pfam" id="PF02627">
    <property type="entry name" value="CMD"/>
    <property type="match status" value="1"/>
</dbReference>
<evidence type="ECO:0000313" key="2">
    <source>
        <dbReference type="EMBL" id="SEM56258.1"/>
    </source>
</evidence>
<accession>A0A1H7ZFE7</accession>
<dbReference type="AlphaFoldDB" id="A0A1H7ZFE7"/>
<dbReference type="InterPro" id="IPR004675">
    <property type="entry name" value="AhpD_core"/>
</dbReference>
<proteinExistence type="predicted"/>
<dbReference type="InterPro" id="IPR029032">
    <property type="entry name" value="AhpD-like"/>
</dbReference>
<dbReference type="SUPFAM" id="SSF69118">
    <property type="entry name" value="AhpD-like"/>
    <property type="match status" value="1"/>
</dbReference>
<dbReference type="PANTHER" id="PTHR34846">
    <property type="entry name" value="4-CARBOXYMUCONOLACTONE DECARBOXYLASE FAMILY PROTEIN (AFU_ORTHOLOGUE AFUA_6G11590)"/>
    <property type="match status" value="1"/>
</dbReference>
<dbReference type="GO" id="GO:0051920">
    <property type="term" value="F:peroxiredoxin activity"/>
    <property type="evidence" value="ECO:0007669"/>
    <property type="project" value="InterPro"/>
</dbReference>
<reference evidence="3" key="1">
    <citation type="submission" date="2016-10" db="EMBL/GenBank/DDBJ databases">
        <authorList>
            <person name="Varghese N."/>
            <person name="Submissions S."/>
        </authorList>
    </citation>
    <scope>NUCLEOTIDE SEQUENCE [LARGE SCALE GENOMIC DNA]</scope>
    <source>
        <strain evidence="3">DSM 18733</strain>
    </source>
</reference>
<keyword evidence="2" id="KW-0575">Peroxidase</keyword>